<gene>
    <name evidence="2" type="ORF">BSL82_12635</name>
</gene>
<dbReference type="Proteomes" id="UP000182063">
    <property type="component" value="Chromosome"/>
</dbReference>
<keyword evidence="1" id="KW-0732">Signal</keyword>
<dbReference type="OrthoDB" id="7390084at2"/>
<dbReference type="AlphaFoldDB" id="A0A1L3ZWP3"/>
<dbReference type="PROSITE" id="PS51257">
    <property type="entry name" value="PROKAR_LIPOPROTEIN"/>
    <property type="match status" value="1"/>
</dbReference>
<protein>
    <submittedName>
        <fullName evidence="2">Uncharacterized protein</fullName>
    </submittedName>
</protein>
<dbReference type="RefSeq" id="WP_072597834.1">
    <property type="nucleotide sequence ID" value="NZ_CP018221.1"/>
</dbReference>
<evidence type="ECO:0000256" key="1">
    <source>
        <dbReference type="SAM" id="SignalP"/>
    </source>
</evidence>
<evidence type="ECO:0000313" key="2">
    <source>
        <dbReference type="EMBL" id="API60047.1"/>
    </source>
</evidence>
<accession>A0A1L3ZWP3</accession>
<dbReference type="EMBL" id="CP018221">
    <property type="protein sequence ID" value="API60047.1"/>
    <property type="molecule type" value="Genomic_DNA"/>
</dbReference>
<dbReference type="KEGG" id="sphj:BSL82_12635"/>
<feature type="chain" id="PRO_5009857758" evidence="1">
    <location>
        <begin position="23"/>
        <end position="230"/>
    </location>
</feature>
<proteinExistence type="predicted"/>
<feature type="signal peptide" evidence="1">
    <location>
        <begin position="1"/>
        <end position="22"/>
    </location>
</feature>
<name>A0A1L3ZWP3_9SPHN</name>
<sequence length="230" mass="24583">MRCTTSLLIAAVALLLAACVLSPGKFESDLTIGKDRSFTFRYQGEVIALDPTSAIENMPTTGGEKDSAALAAEKAEKAKKEAERDAKYKAMVEAFSKEKGVRKISYAGDGRFMLDYEISGTLDHGFVFPFNTDAEVAVPFIAIELRKDGVARVKAPGFVGSARESPIPGMGSLGGPNGTAEGTFTIRTDANVLMHNNEAGLKSEAGRNVVSWRVTPLTKEAPVMTVQFAK</sequence>
<keyword evidence="3" id="KW-1185">Reference proteome</keyword>
<organism evidence="2 3">
    <name type="scientific">Tardibacter chloracetimidivorans</name>
    <dbReference type="NCBI Taxonomy" id="1921510"/>
    <lineage>
        <taxon>Bacteria</taxon>
        <taxon>Pseudomonadati</taxon>
        <taxon>Pseudomonadota</taxon>
        <taxon>Alphaproteobacteria</taxon>
        <taxon>Sphingomonadales</taxon>
        <taxon>Sphingomonadaceae</taxon>
        <taxon>Tardibacter</taxon>
    </lineage>
</organism>
<evidence type="ECO:0000313" key="3">
    <source>
        <dbReference type="Proteomes" id="UP000182063"/>
    </source>
</evidence>
<reference evidence="3" key="1">
    <citation type="submission" date="2016-11" db="EMBL/GenBank/DDBJ databases">
        <title>Complete Genome Sequence of alachlor-degrading Sphingomonas sp. strain JJ-A5.</title>
        <authorList>
            <person name="Lee H."/>
            <person name="Ka J.-O."/>
        </authorList>
    </citation>
    <scope>NUCLEOTIDE SEQUENCE [LARGE SCALE GENOMIC DNA]</scope>
    <source>
        <strain evidence="3">JJ-A5</strain>
    </source>
</reference>